<dbReference type="PROSITE" id="PS50405">
    <property type="entry name" value="GST_CTER"/>
    <property type="match status" value="1"/>
</dbReference>
<dbReference type="KEGG" id="pavi:110770534"/>
<dbReference type="GO" id="GO:0004364">
    <property type="term" value="F:glutathione transferase activity"/>
    <property type="evidence" value="ECO:0007669"/>
    <property type="project" value="InterPro"/>
</dbReference>
<dbReference type="InterPro" id="IPR045074">
    <property type="entry name" value="GST_C_Tau"/>
</dbReference>
<evidence type="ECO:0000313" key="3">
    <source>
        <dbReference type="RefSeq" id="XP_021830376.1"/>
    </source>
</evidence>
<evidence type="ECO:0000313" key="2">
    <source>
        <dbReference type="Proteomes" id="UP000515124"/>
    </source>
</evidence>
<dbReference type="GO" id="GO:0006749">
    <property type="term" value="P:glutathione metabolic process"/>
    <property type="evidence" value="ECO:0007669"/>
    <property type="project" value="InterPro"/>
</dbReference>
<reference evidence="3" key="1">
    <citation type="submission" date="2025-08" db="UniProtKB">
        <authorList>
            <consortium name="RefSeq"/>
        </authorList>
    </citation>
    <scope>IDENTIFICATION</scope>
</reference>
<dbReference type="AlphaFoldDB" id="A0A6P5TTS0"/>
<dbReference type="Pfam" id="PF00043">
    <property type="entry name" value="GST_C"/>
    <property type="match status" value="1"/>
</dbReference>
<organism evidence="2 3">
    <name type="scientific">Prunus avium</name>
    <name type="common">Cherry</name>
    <name type="synonym">Cerasus avium</name>
    <dbReference type="NCBI Taxonomy" id="42229"/>
    <lineage>
        <taxon>Eukaryota</taxon>
        <taxon>Viridiplantae</taxon>
        <taxon>Streptophyta</taxon>
        <taxon>Embryophyta</taxon>
        <taxon>Tracheophyta</taxon>
        <taxon>Spermatophyta</taxon>
        <taxon>Magnoliopsida</taxon>
        <taxon>eudicotyledons</taxon>
        <taxon>Gunneridae</taxon>
        <taxon>Pentapetalae</taxon>
        <taxon>rosids</taxon>
        <taxon>fabids</taxon>
        <taxon>Rosales</taxon>
        <taxon>Rosaceae</taxon>
        <taxon>Amygdaloideae</taxon>
        <taxon>Amygdaleae</taxon>
        <taxon>Prunus</taxon>
    </lineage>
</organism>
<dbReference type="InterPro" id="IPR004046">
    <property type="entry name" value="GST_C"/>
</dbReference>
<name>A0A6P5TTS0_PRUAV</name>
<dbReference type="SUPFAM" id="SSF47616">
    <property type="entry name" value="GST C-terminal domain-like"/>
    <property type="match status" value="1"/>
</dbReference>
<dbReference type="RefSeq" id="XP_021830376.1">
    <property type="nucleotide sequence ID" value="XM_021974684.1"/>
</dbReference>
<evidence type="ECO:0000259" key="1">
    <source>
        <dbReference type="PROSITE" id="PS50405"/>
    </source>
</evidence>
<protein>
    <submittedName>
        <fullName evidence="3">Probable glutathione S-transferase parC</fullName>
    </submittedName>
</protein>
<dbReference type="PANTHER" id="PTHR11260:SF773">
    <property type="entry name" value="GLUTATHIONE S-TRANSFERASE U26"/>
    <property type="match status" value="1"/>
</dbReference>
<keyword evidence="2" id="KW-1185">Reference proteome</keyword>
<dbReference type="CDD" id="cd03185">
    <property type="entry name" value="GST_C_Tau"/>
    <property type="match status" value="1"/>
</dbReference>
<feature type="domain" description="GST C-terminal" evidence="1">
    <location>
        <begin position="7"/>
        <end position="127"/>
    </location>
</feature>
<dbReference type="Gene3D" id="1.20.1050.10">
    <property type="match status" value="1"/>
</dbReference>
<dbReference type="GeneID" id="110770534"/>
<accession>A0A6P5TTS0</accession>
<sequence length="138" mass="16103">MAKKHPTSVQSTESDLWRHSLFKKLYDAGRKIWATKGEEQEAGKKEFIEVLRQLEGELGNKPYFEGESFGFLDIALITFYSWFYAFETCENFSIEAECPKLIAWAKRCMQKESVSKTLPDKNKVYEFVLGMKKMFGME</sequence>
<dbReference type="InterPro" id="IPR010987">
    <property type="entry name" value="Glutathione-S-Trfase_C-like"/>
</dbReference>
<dbReference type="InterPro" id="IPR036282">
    <property type="entry name" value="Glutathione-S-Trfase_C_sf"/>
</dbReference>
<dbReference type="GO" id="GO:0005737">
    <property type="term" value="C:cytoplasm"/>
    <property type="evidence" value="ECO:0007669"/>
    <property type="project" value="TreeGrafter"/>
</dbReference>
<dbReference type="Proteomes" id="UP000515124">
    <property type="component" value="Unplaced"/>
</dbReference>
<dbReference type="InterPro" id="IPR045073">
    <property type="entry name" value="Omega/Tau-like"/>
</dbReference>
<dbReference type="FunFam" id="1.20.1050.10:FF:000018">
    <property type="entry name" value="Glutathione S-transferase U20"/>
    <property type="match status" value="1"/>
</dbReference>
<proteinExistence type="predicted"/>
<gene>
    <name evidence="3" type="primary">LOC110770534</name>
</gene>
<dbReference type="PANTHER" id="PTHR11260">
    <property type="entry name" value="GLUTATHIONE S-TRANSFERASE, GST, SUPERFAMILY, GST DOMAIN CONTAINING"/>
    <property type="match status" value="1"/>
</dbReference>